<dbReference type="Gene3D" id="3.40.50.150">
    <property type="entry name" value="Vaccinia Virus protein VP39"/>
    <property type="match status" value="1"/>
</dbReference>
<protein>
    <submittedName>
        <fullName evidence="1">Methyltransferase domain-containing protein</fullName>
    </submittedName>
</protein>
<keyword evidence="2" id="KW-1185">Reference proteome</keyword>
<dbReference type="CDD" id="cd02440">
    <property type="entry name" value="AdoMet_MTases"/>
    <property type="match status" value="1"/>
</dbReference>
<evidence type="ECO:0000313" key="2">
    <source>
        <dbReference type="Proteomes" id="UP000198694"/>
    </source>
</evidence>
<dbReference type="AlphaFoldDB" id="A0A1G8YK70"/>
<keyword evidence="1" id="KW-0808">Transferase</keyword>
<dbReference type="GO" id="GO:0032259">
    <property type="term" value="P:methylation"/>
    <property type="evidence" value="ECO:0007669"/>
    <property type="project" value="UniProtKB-KW"/>
</dbReference>
<dbReference type="GO" id="GO:0008168">
    <property type="term" value="F:methyltransferase activity"/>
    <property type="evidence" value="ECO:0007669"/>
    <property type="project" value="UniProtKB-KW"/>
</dbReference>
<dbReference type="STRING" id="407036.SAMN05216243_1673"/>
<reference evidence="1 2" key="1">
    <citation type="submission" date="2016-10" db="EMBL/GenBank/DDBJ databases">
        <authorList>
            <person name="de Groot N.N."/>
        </authorList>
    </citation>
    <scope>NUCLEOTIDE SEQUENCE [LARGE SCALE GENOMIC DNA]</scope>
    <source>
        <strain evidence="1 2">CGMCC 1.6502</strain>
    </source>
</reference>
<proteinExistence type="predicted"/>
<gene>
    <name evidence="1" type="ORF">SAMN05216243_1673</name>
</gene>
<accession>A0A1G8YK70</accession>
<sequence>MEKLESALIESWEVNGEAWIETIKGNKIESRNLSTKKAIIDNVLAYSPKKVLDMGCGEGWLARSLTSRGMDTVGIDGSQKLIQTAEEQGSGTFHLLTYDQFINNPKSIGESYDVVVFNFSLLSENITQILKACSQIMDSDGTIIIQTVHPFNSQSSNYKSGWREEDFSTMGDDYVRSMPWYFRTISSWIDVINESGYGLYACKEPIHPETGQPLSLILTMKLK</sequence>
<dbReference type="InterPro" id="IPR029063">
    <property type="entry name" value="SAM-dependent_MTases_sf"/>
</dbReference>
<dbReference type="PANTHER" id="PTHR43861:SF1">
    <property type="entry name" value="TRANS-ACONITATE 2-METHYLTRANSFERASE"/>
    <property type="match status" value="1"/>
</dbReference>
<dbReference type="OrthoDB" id="9791837at2"/>
<organism evidence="1 2">
    <name type="scientific">Sediminibacillus albus</name>
    <dbReference type="NCBI Taxonomy" id="407036"/>
    <lineage>
        <taxon>Bacteria</taxon>
        <taxon>Bacillati</taxon>
        <taxon>Bacillota</taxon>
        <taxon>Bacilli</taxon>
        <taxon>Bacillales</taxon>
        <taxon>Bacillaceae</taxon>
        <taxon>Sediminibacillus</taxon>
    </lineage>
</organism>
<evidence type="ECO:0000313" key="1">
    <source>
        <dbReference type="EMBL" id="SDK03259.1"/>
    </source>
</evidence>
<dbReference type="EMBL" id="FNFL01000002">
    <property type="protein sequence ID" value="SDK03259.1"/>
    <property type="molecule type" value="Genomic_DNA"/>
</dbReference>
<dbReference type="SUPFAM" id="SSF53335">
    <property type="entry name" value="S-adenosyl-L-methionine-dependent methyltransferases"/>
    <property type="match status" value="1"/>
</dbReference>
<dbReference type="Proteomes" id="UP000198694">
    <property type="component" value="Unassembled WGS sequence"/>
</dbReference>
<dbReference type="Pfam" id="PF13489">
    <property type="entry name" value="Methyltransf_23"/>
    <property type="match status" value="1"/>
</dbReference>
<dbReference type="PANTHER" id="PTHR43861">
    <property type="entry name" value="TRANS-ACONITATE 2-METHYLTRANSFERASE-RELATED"/>
    <property type="match status" value="1"/>
</dbReference>
<dbReference type="RefSeq" id="WP_093212962.1">
    <property type="nucleotide sequence ID" value="NZ_FNFL01000002.1"/>
</dbReference>
<keyword evidence="1" id="KW-0489">Methyltransferase</keyword>
<name>A0A1G8YK70_9BACI</name>